<reference evidence="2" key="1">
    <citation type="submission" date="2014-11" db="EMBL/GenBank/DDBJ databases">
        <authorList>
            <person name="Amaro Gonzalez C."/>
        </authorList>
    </citation>
    <scope>NUCLEOTIDE SEQUENCE</scope>
</reference>
<evidence type="ECO:0000313" key="2">
    <source>
        <dbReference type="EMBL" id="JAH83925.1"/>
    </source>
</evidence>
<reference evidence="2" key="2">
    <citation type="journal article" date="2015" name="Fish Shellfish Immunol.">
        <title>Early steps in the European eel (Anguilla anguilla)-Vibrio vulnificus interaction in the gills: Role of the RtxA13 toxin.</title>
        <authorList>
            <person name="Callol A."/>
            <person name="Pajuelo D."/>
            <person name="Ebbesson L."/>
            <person name="Teles M."/>
            <person name="MacKenzie S."/>
            <person name="Amaro C."/>
        </authorList>
    </citation>
    <scope>NUCLEOTIDE SEQUENCE</scope>
</reference>
<protein>
    <submittedName>
        <fullName evidence="2">Uncharacterized protein</fullName>
    </submittedName>
</protein>
<keyword evidence="1" id="KW-0472">Membrane</keyword>
<accession>A0A0E9W2Y3</accession>
<keyword evidence="1" id="KW-0812">Transmembrane</keyword>
<proteinExistence type="predicted"/>
<sequence>MALSIEGGWKLWTLWMLCRHSIYSNNRNGWLFLALPPFFPPSFSLFMSCLLCRVESGM</sequence>
<evidence type="ECO:0000256" key="1">
    <source>
        <dbReference type="SAM" id="Phobius"/>
    </source>
</evidence>
<organism evidence="2">
    <name type="scientific">Anguilla anguilla</name>
    <name type="common">European freshwater eel</name>
    <name type="synonym">Muraena anguilla</name>
    <dbReference type="NCBI Taxonomy" id="7936"/>
    <lineage>
        <taxon>Eukaryota</taxon>
        <taxon>Metazoa</taxon>
        <taxon>Chordata</taxon>
        <taxon>Craniata</taxon>
        <taxon>Vertebrata</taxon>
        <taxon>Euteleostomi</taxon>
        <taxon>Actinopterygii</taxon>
        <taxon>Neopterygii</taxon>
        <taxon>Teleostei</taxon>
        <taxon>Anguilliformes</taxon>
        <taxon>Anguillidae</taxon>
        <taxon>Anguilla</taxon>
    </lineage>
</organism>
<feature type="transmembrane region" description="Helical" evidence="1">
    <location>
        <begin position="30"/>
        <end position="52"/>
    </location>
</feature>
<name>A0A0E9W2Y3_ANGAN</name>
<dbReference type="EMBL" id="GBXM01024652">
    <property type="protein sequence ID" value="JAH83925.1"/>
    <property type="molecule type" value="Transcribed_RNA"/>
</dbReference>
<dbReference type="AlphaFoldDB" id="A0A0E9W2Y3"/>
<keyword evidence="1" id="KW-1133">Transmembrane helix</keyword>